<dbReference type="Proteomes" id="UP001055811">
    <property type="component" value="Linkage Group LG09"/>
</dbReference>
<gene>
    <name evidence="1" type="ORF">L2E82_49510</name>
</gene>
<reference evidence="1 2" key="2">
    <citation type="journal article" date="2022" name="Mol. Ecol. Resour.">
        <title>The genomes of chicory, endive, great burdock and yacon provide insights into Asteraceae paleo-polyploidization history and plant inulin production.</title>
        <authorList>
            <person name="Fan W."/>
            <person name="Wang S."/>
            <person name="Wang H."/>
            <person name="Wang A."/>
            <person name="Jiang F."/>
            <person name="Liu H."/>
            <person name="Zhao H."/>
            <person name="Xu D."/>
            <person name="Zhang Y."/>
        </authorList>
    </citation>
    <scope>NUCLEOTIDE SEQUENCE [LARGE SCALE GENOMIC DNA]</scope>
    <source>
        <strain evidence="2">cv. Punajuju</strain>
        <tissue evidence="1">Leaves</tissue>
    </source>
</reference>
<protein>
    <submittedName>
        <fullName evidence="1">Uncharacterized protein</fullName>
    </submittedName>
</protein>
<accession>A0ACB8Z0R5</accession>
<dbReference type="EMBL" id="CM042017">
    <property type="protein sequence ID" value="KAI3691249.1"/>
    <property type="molecule type" value="Genomic_DNA"/>
</dbReference>
<comment type="caution">
    <text evidence="1">The sequence shown here is derived from an EMBL/GenBank/DDBJ whole genome shotgun (WGS) entry which is preliminary data.</text>
</comment>
<proteinExistence type="predicted"/>
<reference evidence="2" key="1">
    <citation type="journal article" date="2022" name="Mol. Ecol. Resour.">
        <title>The genomes of chicory, endive, great burdock and yacon provide insights into Asteraceae palaeo-polyploidization history and plant inulin production.</title>
        <authorList>
            <person name="Fan W."/>
            <person name="Wang S."/>
            <person name="Wang H."/>
            <person name="Wang A."/>
            <person name="Jiang F."/>
            <person name="Liu H."/>
            <person name="Zhao H."/>
            <person name="Xu D."/>
            <person name="Zhang Y."/>
        </authorList>
    </citation>
    <scope>NUCLEOTIDE SEQUENCE [LARGE SCALE GENOMIC DNA]</scope>
    <source>
        <strain evidence="2">cv. Punajuju</strain>
    </source>
</reference>
<organism evidence="1 2">
    <name type="scientific">Cichorium intybus</name>
    <name type="common">Chicory</name>
    <dbReference type="NCBI Taxonomy" id="13427"/>
    <lineage>
        <taxon>Eukaryota</taxon>
        <taxon>Viridiplantae</taxon>
        <taxon>Streptophyta</taxon>
        <taxon>Embryophyta</taxon>
        <taxon>Tracheophyta</taxon>
        <taxon>Spermatophyta</taxon>
        <taxon>Magnoliopsida</taxon>
        <taxon>eudicotyledons</taxon>
        <taxon>Gunneridae</taxon>
        <taxon>Pentapetalae</taxon>
        <taxon>asterids</taxon>
        <taxon>campanulids</taxon>
        <taxon>Asterales</taxon>
        <taxon>Asteraceae</taxon>
        <taxon>Cichorioideae</taxon>
        <taxon>Cichorieae</taxon>
        <taxon>Cichoriinae</taxon>
        <taxon>Cichorium</taxon>
    </lineage>
</organism>
<evidence type="ECO:0000313" key="1">
    <source>
        <dbReference type="EMBL" id="KAI3691249.1"/>
    </source>
</evidence>
<sequence>MDPFSGATLASVCLPPLFFRSPSITHKFPASTDGTLFLRLISGLRLAIFIWGYCNFLFARATVSKYLVDFVDC</sequence>
<name>A0ACB8Z0R5_CICIN</name>
<keyword evidence="2" id="KW-1185">Reference proteome</keyword>
<evidence type="ECO:0000313" key="2">
    <source>
        <dbReference type="Proteomes" id="UP001055811"/>
    </source>
</evidence>